<name>A0A4Z2E171_9TELE</name>
<comment type="caution">
    <text evidence="2">The sequence shown here is derived from an EMBL/GenBank/DDBJ whole genome shotgun (WGS) entry which is preliminary data.</text>
</comment>
<evidence type="ECO:0000256" key="1">
    <source>
        <dbReference type="SAM" id="MobiDB-lite"/>
    </source>
</evidence>
<accession>A0A4Z2E171</accession>
<reference evidence="2 3" key="1">
    <citation type="submission" date="2019-03" db="EMBL/GenBank/DDBJ databases">
        <title>First draft genome of Liparis tanakae, snailfish: a comprehensive survey of snailfish specific genes.</title>
        <authorList>
            <person name="Kim W."/>
            <person name="Song I."/>
            <person name="Jeong J.-H."/>
            <person name="Kim D."/>
            <person name="Kim S."/>
            <person name="Ryu S."/>
            <person name="Song J.Y."/>
            <person name="Lee S.K."/>
        </authorList>
    </citation>
    <scope>NUCLEOTIDE SEQUENCE [LARGE SCALE GENOMIC DNA]</scope>
    <source>
        <tissue evidence="2">Muscle</tissue>
    </source>
</reference>
<dbReference type="Proteomes" id="UP000314294">
    <property type="component" value="Unassembled WGS sequence"/>
</dbReference>
<gene>
    <name evidence="2" type="primary">Pus10_0</name>
    <name evidence="2" type="ORF">EYF80_067428</name>
</gene>
<dbReference type="AlphaFoldDB" id="A0A4Z2E171"/>
<feature type="region of interest" description="Disordered" evidence="1">
    <location>
        <begin position="19"/>
        <end position="49"/>
    </location>
</feature>
<dbReference type="OrthoDB" id="271937at2759"/>
<proteinExistence type="predicted"/>
<keyword evidence="3" id="KW-1185">Reference proteome</keyword>
<evidence type="ECO:0000313" key="3">
    <source>
        <dbReference type="Proteomes" id="UP000314294"/>
    </source>
</evidence>
<organism evidence="2 3">
    <name type="scientific">Liparis tanakae</name>
    <name type="common">Tanaka's snailfish</name>
    <dbReference type="NCBI Taxonomy" id="230148"/>
    <lineage>
        <taxon>Eukaryota</taxon>
        <taxon>Metazoa</taxon>
        <taxon>Chordata</taxon>
        <taxon>Craniata</taxon>
        <taxon>Vertebrata</taxon>
        <taxon>Euteleostomi</taxon>
        <taxon>Actinopterygii</taxon>
        <taxon>Neopterygii</taxon>
        <taxon>Teleostei</taxon>
        <taxon>Neoteleostei</taxon>
        <taxon>Acanthomorphata</taxon>
        <taxon>Eupercaria</taxon>
        <taxon>Perciformes</taxon>
        <taxon>Cottioidei</taxon>
        <taxon>Cottales</taxon>
        <taxon>Liparidae</taxon>
        <taxon>Liparis</taxon>
    </lineage>
</organism>
<evidence type="ECO:0000313" key="2">
    <source>
        <dbReference type="EMBL" id="TNN22458.1"/>
    </source>
</evidence>
<sequence length="66" mass="6984">MESSVEELIAAPVLSSFRADGESKQDGGRSLAAAGDERPGFNFSSSGREDVDVRTLGNGEKIKKII</sequence>
<dbReference type="Gene3D" id="3.30.70.2510">
    <property type="match status" value="1"/>
</dbReference>
<protein>
    <submittedName>
        <fullName evidence="2">Putative tRNA pseudouridine synthase Pus10</fullName>
    </submittedName>
</protein>
<dbReference type="EMBL" id="SRLO01022331">
    <property type="protein sequence ID" value="TNN22458.1"/>
    <property type="molecule type" value="Genomic_DNA"/>
</dbReference>